<dbReference type="EMBL" id="QRBI01000295">
    <property type="protein sequence ID" value="RMB89329.1"/>
    <property type="molecule type" value="Genomic_DNA"/>
</dbReference>
<evidence type="ECO:0000313" key="2">
    <source>
        <dbReference type="Proteomes" id="UP000269221"/>
    </source>
</evidence>
<comment type="caution">
    <text evidence="1">The sequence shown here is derived from an EMBL/GenBank/DDBJ whole genome shotgun (WGS) entry which is preliminary data.</text>
</comment>
<evidence type="ECO:0000313" key="1">
    <source>
        <dbReference type="EMBL" id="RMB89329.1"/>
    </source>
</evidence>
<protein>
    <submittedName>
        <fullName evidence="1">Uncharacterized protein</fullName>
    </submittedName>
</protein>
<sequence length="75" mass="8226">MGLVREADGMGDNKPTIKYSLFSKGEKIRSLIPDPSPNSQSPYPFLAPVLIPSPVPIPEPFPYSRFHSQSLSLLA</sequence>
<proteinExistence type="predicted"/>
<keyword evidence="2" id="KW-1185">Reference proteome</keyword>
<gene>
    <name evidence="1" type="ORF">DUI87_34310</name>
</gene>
<dbReference type="Proteomes" id="UP000269221">
    <property type="component" value="Unassembled WGS sequence"/>
</dbReference>
<dbReference type="AlphaFoldDB" id="A0A3M0IS53"/>
<accession>A0A3M0IS53</accession>
<reference evidence="1 2" key="1">
    <citation type="submission" date="2018-07" db="EMBL/GenBank/DDBJ databases">
        <title>A high quality draft genome assembly of the barn swallow (H. rustica rustica).</title>
        <authorList>
            <person name="Formenti G."/>
            <person name="Chiara M."/>
            <person name="Poveda L."/>
            <person name="Francoijs K.-J."/>
            <person name="Bonisoli-Alquati A."/>
            <person name="Canova L."/>
            <person name="Gianfranceschi L."/>
            <person name="Horner D.S."/>
            <person name="Saino N."/>
        </authorList>
    </citation>
    <scope>NUCLEOTIDE SEQUENCE [LARGE SCALE GENOMIC DNA]</scope>
    <source>
        <strain evidence="1">Chelidonia</strain>
        <tissue evidence="1">Blood</tissue>
    </source>
</reference>
<name>A0A3M0IS53_HIRRU</name>
<organism evidence="1 2">
    <name type="scientific">Hirundo rustica rustica</name>
    <dbReference type="NCBI Taxonomy" id="333673"/>
    <lineage>
        <taxon>Eukaryota</taxon>
        <taxon>Metazoa</taxon>
        <taxon>Chordata</taxon>
        <taxon>Craniata</taxon>
        <taxon>Vertebrata</taxon>
        <taxon>Euteleostomi</taxon>
        <taxon>Archelosauria</taxon>
        <taxon>Archosauria</taxon>
        <taxon>Dinosauria</taxon>
        <taxon>Saurischia</taxon>
        <taxon>Theropoda</taxon>
        <taxon>Coelurosauria</taxon>
        <taxon>Aves</taxon>
        <taxon>Neognathae</taxon>
        <taxon>Neoaves</taxon>
        <taxon>Telluraves</taxon>
        <taxon>Australaves</taxon>
        <taxon>Passeriformes</taxon>
        <taxon>Sylvioidea</taxon>
        <taxon>Hirundinidae</taxon>
        <taxon>Hirundo</taxon>
    </lineage>
</organism>